<dbReference type="EMBL" id="JAWDIE010000001">
    <property type="protein sequence ID" value="MEJ7136947.1"/>
    <property type="molecule type" value="Genomic_DNA"/>
</dbReference>
<keyword evidence="2" id="KW-1185">Reference proteome</keyword>
<gene>
    <name evidence="1" type="primary">nrfD</name>
    <name evidence="1" type="ORF">RV045_00685</name>
</gene>
<sequence length="367" mass="39971">MATHIVEVINMSREVAWLPWAVQYFFLIGLSFCSFALSLPGLVLERRSWQRMSRLALLGALLCGLCAPVALLSDLHQPGRFYHFYLYMNPSSWMAWGAVFIPLYLGSLLLYAWLWLRPALQAMADRNGPAAPVYRALALGGTLNRAGLRGAALLTALGALLVALYTGMEVMVVAARPLWHTPLLPLQFVATALAGAIGLVLLMARLMGQAQAEDTRRLNRLLAMVQVIVLLLGAGWLALGLTGFSAVHAQALDEVAGSLHWRITALWAVAATVLTLVLALRWPTTGWLTGLLALHSAWMMRWTLFIGGQQIPKFGAGFYSYHLPLGQDGWLGLIGTAGLWLFLFIVITSLLPWDDTPGPGRTSGACA</sequence>
<accession>A0ACC6NYP2</accession>
<evidence type="ECO:0000313" key="2">
    <source>
        <dbReference type="Proteomes" id="UP001364695"/>
    </source>
</evidence>
<comment type="caution">
    <text evidence="1">The sequence shown here is derived from an EMBL/GenBank/DDBJ whole genome shotgun (WGS) entry which is preliminary data.</text>
</comment>
<dbReference type="Proteomes" id="UP001364695">
    <property type="component" value="Unassembled WGS sequence"/>
</dbReference>
<organism evidence="1 2">
    <name type="scientific">Amphibiibacter pelophylacis</name>
    <dbReference type="NCBI Taxonomy" id="1799477"/>
    <lineage>
        <taxon>Bacteria</taxon>
        <taxon>Pseudomonadati</taxon>
        <taxon>Pseudomonadota</taxon>
        <taxon>Betaproteobacteria</taxon>
        <taxon>Burkholderiales</taxon>
        <taxon>Sphaerotilaceae</taxon>
        <taxon>Amphibiibacter</taxon>
    </lineage>
</organism>
<evidence type="ECO:0000313" key="1">
    <source>
        <dbReference type="EMBL" id="MEJ7136947.1"/>
    </source>
</evidence>
<name>A0ACC6NYP2_9BURK</name>
<reference evidence="1" key="1">
    <citation type="submission" date="2023-10" db="EMBL/GenBank/DDBJ databases">
        <title>Amphibacter perezi, gen. nov., sp. nov. a novel taxa of the family Comamonadaceae, class Betaproteobacteria isolated from the skin microbiota of Pelophylax perezi from different populations.</title>
        <authorList>
            <person name="Costa S."/>
            <person name="Proenca D.N."/>
            <person name="Lopes I."/>
            <person name="Morais P.V."/>
        </authorList>
    </citation>
    <scope>NUCLEOTIDE SEQUENCE</scope>
    <source>
        <strain evidence="1">SL12-8</strain>
    </source>
</reference>
<proteinExistence type="predicted"/>
<protein>
    <submittedName>
        <fullName evidence="1">NrfD/PsrC family molybdoenzyme membrane anchor subunit</fullName>
    </submittedName>
</protein>